<sequence length="548" mass="58879">MPAKAQHQAQAQAQAHGRTGPLRRLAAMPQGRIILLSGLLIGLVLALPGQTVTTKYVNDLFIFLEGAYRIQTGQVPNVDFRSSLGPIAYYIPALGLALGGSLGAAMPLGMALTTLGFALIASHVIATRMRPALGLPLALYLLLIVAVPMNPGEGIADLSFAMFYNRIGWAALGLLLVMYLPPLRPRRGQGGADAACAALLTLLMLYLKISYGLVCIAFLIFMLSDRRQWGWAASALALTAAAGLGIEAVWGGTAGYLADLRLASEVSGDFPGPRALVTELQRNLPEICIYAIFAALLLWARRSLRDVLFLVCCLVTGILLIEQNFQIVGILTLGAGAGVAAEASLRAAHPLQRGVPLLLLAFLAPPLVHFSVVLGLHGGLGLARQGVPLSLPNYQGIRLVRLWNEGQYPAFRRYDDSLRDGAEVLARLDAPGRVLVLDFVGPFTAGLGLAPTQGGSTWHHWGRTVDARHHMPPDDFLADARIVMEPKAPIERWTTNGLREVYAAALAERFVLAAETEFWRLHVARDARLDLSPPGSMTTTMQSRTAQP</sequence>
<feature type="transmembrane region" description="Helical" evidence="1">
    <location>
        <begin position="132"/>
        <end position="151"/>
    </location>
</feature>
<feature type="transmembrane region" description="Helical" evidence="1">
    <location>
        <begin position="163"/>
        <end position="182"/>
    </location>
</feature>
<feature type="transmembrane region" description="Helical" evidence="1">
    <location>
        <begin position="303"/>
        <end position="321"/>
    </location>
</feature>
<keyword evidence="1" id="KW-1133">Transmembrane helix</keyword>
<evidence type="ECO:0000313" key="2">
    <source>
        <dbReference type="EMBL" id="MBL3674076.1"/>
    </source>
</evidence>
<feature type="transmembrane region" description="Helical" evidence="1">
    <location>
        <begin position="87"/>
        <end position="120"/>
    </location>
</feature>
<proteinExistence type="predicted"/>
<reference evidence="2 3" key="1">
    <citation type="submission" date="2021-01" db="EMBL/GenBank/DDBJ databases">
        <title>011410 draft genome.</title>
        <authorList>
            <person name="Lang L."/>
        </authorList>
    </citation>
    <scope>NUCLEOTIDE SEQUENCE [LARGE SCALE GENOMIC DNA]</scope>
    <source>
        <strain evidence="2 3">KCTC 42845</strain>
    </source>
</reference>
<feature type="transmembrane region" description="Helical" evidence="1">
    <location>
        <begin position="229"/>
        <end position="250"/>
    </location>
</feature>
<feature type="transmembrane region" description="Helical" evidence="1">
    <location>
        <begin position="327"/>
        <end position="345"/>
    </location>
</feature>
<organism evidence="2 3">
    <name type="scientific">Paracoccus aerius</name>
    <dbReference type="NCBI Taxonomy" id="1915382"/>
    <lineage>
        <taxon>Bacteria</taxon>
        <taxon>Pseudomonadati</taxon>
        <taxon>Pseudomonadota</taxon>
        <taxon>Alphaproteobacteria</taxon>
        <taxon>Rhodobacterales</taxon>
        <taxon>Paracoccaceae</taxon>
        <taxon>Paracoccus</taxon>
    </lineage>
</organism>
<evidence type="ECO:0000256" key="1">
    <source>
        <dbReference type="SAM" id="Phobius"/>
    </source>
</evidence>
<protein>
    <recommendedName>
        <fullName evidence="4">DUF2029 domain-containing protein</fullName>
    </recommendedName>
</protein>
<accession>A0ABS1S5T0</accession>
<keyword evidence="1" id="KW-0812">Transmembrane</keyword>
<dbReference type="EMBL" id="JAESHT010000008">
    <property type="protein sequence ID" value="MBL3674076.1"/>
    <property type="molecule type" value="Genomic_DNA"/>
</dbReference>
<comment type="caution">
    <text evidence="2">The sequence shown here is derived from an EMBL/GenBank/DDBJ whole genome shotgun (WGS) entry which is preliminary data.</text>
</comment>
<evidence type="ECO:0008006" key="4">
    <source>
        <dbReference type="Google" id="ProtNLM"/>
    </source>
</evidence>
<evidence type="ECO:0000313" key="3">
    <source>
        <dbReference type="Proteomes" id="UP000644749"/>
    </source>
</evidence>
<gene>
    <name evidence="2" type="ORF">JL111_11315</name>
</gene>
<feature type="transmembrane region" description="Helical" evidence="1">
    <location>
        <begin position="357"/>
        <end position="380"/>
    </location>
</feature>
<dbReference type="Proteomes" id="UP000644749">
    <property type="component" value="Unassembled WGS sequence"/>
</dbReference>
<feature type="transmembrane region" description="Helical" evidence="1">
    <location>
        <begin position="194"/>
        <end position="223"/>
    </location>
</feature>
<keyword evidence="1" id="KW-0472">Membrane</keyword>
<name>A0ABS1S5T0_9RHOB</name>
<dbReference type="RefSeq" id="WP_235986256.1">
    <property type="nucleotide sequence ID" value="NZ_JAESHT010000008.1"/>
</dbReference>
<feature type="transmembrane region" description="Helical" evidence="1">
    <location>
        <begin position="33"/>
        <end position="51"/>
    </location>
</feature>
<keyword evidence="3" id="KW-1185">Reference proteome</keyword>